<dbReference type="Proteomes" id="UP001629113">
    <property type="component" value="Unassembled WGS sequence"/>
</dbReference>
<dbReference type="EMBL" id="JBFCZG010000004">
    <property type="protein sequence ID" value="KAL3423589.1"/>
    <property type="molecule type" value="Genomic_DNA"/>
</dbReference>
<proteinExistence type="predicted"/>
<organism evidence="1 2">
    <name type="scientific">Phlyctema vagabunda</name>
    <dbReference type="NCBI Taxonomy" id="108571"/>
    <lineage>
        <taxon>Eukaryota</taxon>
        <taxon>Fungi</taxon>
        <taxon>Dikarya</taxon>
        <taxon>Ascomycota</taxon>
        <taxon>Pezizomycotina</taxon>
        <taxon>Leotiomycetes</taxon>
        <taxon>Helotiales</taxon>
        <taxon>Dermateaceae</taxon>
        <taxon>Phlyctema</taxon>
    </lineage>
</organism>
<accession>A0ABR4PJR1</accession>
<reference evidence="1 2" key="1">
    <citation type="submission" date="2024-06" db="EMBL/GenBank/DDBJ databases">
        <title>Complete genome of Phlyctema vagabunda strain 19-DSS-EL-015.</title>
        <authorList>
            <person name="Fiorenzani C."/>
        </authorList>
    </citation>
    <scope>NUCLEOTIDE SEQUENCE [LARGE SCALE GENOMIC DNA]</scope>
    <source>
        <strain evidence="1 2">19-DSS-EL-015</strain>
    </source>
</reference>
<evidence type="ECO:0000313" key="1">
    <source>
        <dbReference type="EMBL" id="KAL3423589.1"/>
    </source>
</evidence>
<sequence length="280" mass="31883">MCDNKELTVWHTFAATVWLDIHHIMRAKASRGCQFMLAEIKRLRKEANGYLQFSKGIVHPAIWPDGNDKFLHNLLLLVLRQVVLDIHYCCKVLEFKERGRSDWPEVKNRLYSQNPILAGMILFYLILKLQKIGVGLVNGWGTAIFPAHLYNALLVNDPSIKHWKSMDRVIELHGEDQVFVGSAPKTSLSYFRQVNVMMGCSIRQFAKNRRDYAPVDSKKGARSLKLSSPLGDLFLAGLDEECSVALTLHNVEALLLEQIKQSELAADPQNKALRKSWKDS</sequence>
<name>A0ABR4PJR1_9HELO</name>
<evidence type="ECO:0000313" key="2">
    <source>
        <dbReference type="Proteomes" id="UP001629113"/>
    </source>
</evidence>
<keyword evidence="2" id="KW-1185">Reference proteome</keyword>
<dbReference type="PANTHER" id="PTHR38795">
    <property type="entry name" value="DUF6604 DOMAIN-CONTAINING PROTEIN"/>
    <property type="match status" value="1"/>
</dbReference>
<dbReference type="PANTHER" id="PTHR38795:SF1">
    <property type="entry name" value="DUF6604 DOMAIN-CONTAINING PROTEIN"/>
    <property type="match status" value="1"/>
</dbReference>
<comment type="caution">
    <text evidence="1">The sequence shown here is derived from an EMBL/GenBank/DDBJ whole genome shotgun (WGS) entry which is preliminary data.</text>
</comment>
<gene>
    <name evidence="1" type="ORF">PVAG01_05336</name>
</gene>
<protein>
    <submittedName>
        <fullName evidence="1">Uncharacterized protein</fullName>
    </submittedName>
</protein>